<evidence type="ECO:0000313" key="1">
    <source>
        <dbReference type="EMBL" id="GER82681.1"/>
    </source>
</evidence>
<dbReference type="AlphaFoldDB" id="A0A5J4K7N8"/>
<comment type="caution">
    <text evidence="1">The sequence shown here is derived from an EMBL/GenBank/DDBJ whole genome shotgun (WGS) entry which is preliminary data.</text>
</comment>
<dbReference type="RefSeq" id="WP_151727495.1">
    <property type="nucleotide sequence ID" value="NZ_BKZV01000001.1"/>
</dbReference>
<evidence type="ECO:0000313" key="2">
    <source>
        <dbReference type="Proteomes" id="UP000334820"/>
    </source>
</evidence>
<protein>
    <submittedName>
        <fullName evidence="1">Uncharacterized protein</fullName>
    </submittedName>
</protein>
<accession>A0A5J4K7N8</accession>
<sequence length="226" mass="25610">MNSLTSLGVSVDDSDSEDEALLHACDARVVTQVRRYFSRIRSGKWEDLEALCQDECQEVRFALWKVSRKGPLHKPALLIRVIVQNRARDTCRRLRRRPLLLPLETEQPEVLALSEQCAATNEGARDPAYECELQDFPEERLALYIQAIRSLSAREQAAVLWRIRECGLELRPVIAALRKAGLDPEQVPPPQSQAELKRYRSALSTARRHLRKPLGVSAAGQSARLH</sequence>
<organism evidence="1 2">
    <name type="scientific">Thermogemmatispora aurantia</name>
    <dbReference type="NCBI Taxonomy" id="2045279"/>
    <lineage>
        <taxon>Bacteria</taxon>
        <taxon>Bacillati</taxon>
        <taxon>Chloroflexota</taxon>
        <taxon>Ktedonobacteria</taxon>
        <taxon>Thermogemmatisporales</taxon>
        <taxon>Thermogemmatisporaceae</taxon>
        <taxon>Thermogemmatispora</taxon>
    </lineage>
</organism>
<name>A0A5J4K7N8_9CHLR</name>
<reference evidence="1 2" key="1">
    <citation type="journal article" date="2019" name="Int. J. Syst. Evol. Microbiol.">
        <title>Thermogemmatispora aurantia sp. nov. and Thermogemmatispora argillosa sp. nov., within the class Ktedonobacteria, and emended description of the genus Thermogemmatispora.</title>
        <authorList>
            <person name="Zheng Y."/>
            <person name="Wang C.M."/>
            <person name="Sakai Y."/>
            <person name="Abe K."/>
            <person name="Yokota A."/>
            <person name="Yabe S."/>
        </authorList>
    </citation>
    <scope>NUCLEOTIDE SEQUENCE [LARGE SCALE GENOMIC DNA]</scope>
    <source>
        <strain evidence="1 2">A1-2</strain>
    </source>
</reference>
<dbReference type="EMBL" id="BKZV01000001">
    <property type="protein sequence ID" value="GER82681.1"/>
    <property type="molecule type" value="Genomic_DNA"/>
</dbReference>
<gene>
    <name evidence="1" type="ORF">KTAU_13180</name>
</gene>
<keyword evidence="2" id="KW-1185">Reference proteome</keyword>
<dbReference type="Proteomes" id="UP000334820">
    <property type="component" value="Unassembled WGS sequence"/>
</dbReference>
<proteinExistence type="predicted"/>